<reference evidence="8 9" key="1">
    <citation type="journal article" date="2015" name="Genome Announc.">
        <title>Expanding the biotechnology potential of lactobacilli through comparative genomics of 213 strains and associated genera.</title>
        <authorList>
            <person name="Sun Z."/>
            <person name="Harris H.M."/>
            <person name="McCann A."/>
            <person name="Guo C."/>
            <person name="Argimon S."/>
            <person name="Zhang W."/>
            <person name="Yang X."/>
            <person name="Jeffery I.B."/>
            <person name="Cooney J.C."/>
            <person name="Kagawa T.F."/>
            <person name="Liu W."/>
            <person name="Song Y."/>
            <person name="Salvetti E."/>
            <person name="Wrobel A."/>
            <person name="Rasinkangas P."/>
            <person name="Parkhill J."/>
            <person name="Rea M.C."/>
            <person name="O'Sullivan O."/>
            <person name="Ritari J."/>
            <person name="Douillard F.P."/>
            <person name="Paul Ross R."/>
            <person name="Yang R."/>
            <person name="Briner A.E."/>
            <person name="Felis G.E."/>
            <person name="de Vos W.M."/>
            <person name="Barrangou R."/>
            <person name="Klaenhammer T.R."/>
            <person name="Caufield P.W."/>
            <person name="Cui Y."/>
            <person name="Zhang H."/>
            <person name="O'Toole P.W."/>
        </authorList>
    </citation>
    <scope>NUCLEOTIDE SEQUENCE [LARGE SCALE GENOMIC DNA]</scope>
    <source>
        <strain evidence="8 9">DSM 15945</strain>
    </source>
</reference>
<name>A0A0R1UA26_9LACO</name>
<evidence type="ECO:0000256" key="5">
    <source>
        <dbReference type="ARBA" id="ARBA00023136"/>
    </source>
</evidence>
<dbReference type="RefSeq" id="WP_056956490.1">
    <property type="nucleotide sequence ID" value="NZ_AZFJ01000040.1"/>
</dbReference>
<dbReference type="OrthoDB" id="3177666at2"/>
<feature type="transmembrane region" description="Helical" evidence="6">
    <location>
        <begin position="339"/>
        <end position="364"/>
    </location>
</feature>
<evidence type="ECO:0000313" key="9">
    <source>
        <dbReference type="Proteomes" id="UP000051922"/>
    </source>
</evidence>
<protein>
    <submittedName>
        <fullName evidence="8">Di-and tricarboxylate transporter</fullName>
    </submittedName>
</protein>
<feature type="transmembrane region" description="Helical" evidence="6">
    <location>
        <begin position="196"/>
        <end position="227"/>
    </location>
</feature>
<keyword evidence="4 6" id="KW-1133">Transmembrane helix</keyword>
<accession>A0A0R1UA26</accession>
<evidence type="ECO:0000259" key="7">
    <source>
        <dbReference type="Pfam" id="PF03600"/>
    </source>
</evidence>
<evidence type="ECO:0000256" key="4">
    <source>
        <dbReference type="ARBA" id="ARBA00022989"/>
    </source>
</evidence>
<keyword evidence="3 6" id="KW-0812">Transmembrane</keyword>
<organism evidence="8 9">
    <name type="scientific">Lacticaseibacillus pantheris DSM 15945 = JCM 12539 = NBRC 106106</name>
    <dbReference type="NCBI Taxonomy" id="1423783"/>
    <lineage>
        <taxon>Bacteria</taxon>
        <taxon>Bacillati</taxon>
        <taxon>Bacillota</taxon>
        <taxon>Bacilli</taxon>
        <taxon>Lactobacillales</taxon>
        <taxon>Lactobacillaceae</taxon>
        <taxon>Lacticaseibacillus</taxon>
    </lineage>
</organism>
<evidence type="ECO:0000256" key="1">
    <source>
        <dbReference type="ARBA" id="ARBA00004141"/>
    </source>
</evidence>
<dbReference type="PATRIC" id="fig|1423783.4.peg.652"/>
<dbReference type="PANTHER" id="PTHR43568">
    <property type="entry name" value="P PROTEIN"/>
    <property type="match status" value="1"/>
</dbReference>
<dbReference type="EMBL" id="AZFJ01000040">
    <property type="protein sequence ID" value="KRL86667.1"/>
    <property type="molecule type" value="Genomic_DNA"/>
</dbReference>
<feature type="transmembrane region" description="Helical" evidence="6">
    <location>
        <begin position="239"/>
        <end position="262"/>
    </location>
</feature>
<dbReference type="Proteomes" id="UP000051922">
    <property type="component" value="Unassembled WGS sequence"/>
</dbReference>
<keyword evidence="2" id="KW-0813">Transport</keyword>
<feature type="transmembrane region" description="Helical" evidence="6">
    <location>
        <begin position="12"/>
        <end position="27"/>
    </location>
</feature>
<feature type="transmembrane region" description="Helical" evidence="6">
    <location>
        <begin position="155"/>
        <end position="175"/>
    </location>
</feature>
<proteinExistence type="predicted"/>
<dbReference type="GO" id="GO:0055085">
    <property type="term" value="P:transmembrane transport"/>
    <property type="evidence" value="ECO:0007669"/>
    <property type="project" value="InterPro"/>
</dbReference>
<evidence type="ECO:0000256" key="6">
    <source>
        <dbReference type="SAM" id="Phobius"/>
    </source>
</evidence>
<feature type="transmembrane region" description="Helical" evidence="6">
    <location>
        <begin position="304"/>
        <end position="327"/>
    </location>
</feature>
<dbReference type="InterPro" id="IPR004680">
    <property type="entry name" value="Cit_transptr-like_dom"/>
</dbReference>
<keyword evidence="9" id="KW-1185">Reference proteome</keyword>
<evidence type="ECO:0000313" key="8">
    <source>
        <dbReference type="EMBL" id="KRL86667.1"/>
    </source>
</evidence>
<dbReference type="STRING" id="1423783.FC50_GL000631"/>
<feature type="transmembrane region" description="Helical" evidence="6">
    <location>
        <begin position="39"/>
        <end position="57"/>
    </location>
</feature>
<comment type="subcellular location">
    <subcellularLocation>
        <location evidence="1">Membrane</location>
        <topology evidence="1">Multi-pass membrane protein</topology>
    </subcellularLocation>
</comment>
<feature type="transmembrane region" description="Helical" evidence="6">
    <location>
        <begin position="115"/>
        <end position="135"/>
    </location>
</feature>
<keyword evidence="5 6" id="KW-0472">Membrane</keyword>
<evidence type="ECO:0000256" key="3">
    <source>
        <dbReference type="ARBA" id="ARBA00022692"/>
    </source>
</evidence>
<dbReference type="InterPro" id="IPR051475">
    <property type="entry name" value="Diverse_Ion_Transporter"/>
</dbReference>
<feature type="transmembrane region" description="Helical" evidence="6">
    <location>
        <begin position="274"/>
        <end position="298"/>
    </location>
</feature>
<dbReference type="PANTHER" id="PTHR43568:SF1">
    <property type="entry name" value="P PROTEIN"/>
    <property type="match status" value="1"/>
</dbReference>
<dbReference type="GO" id="GO:0016020">
    <property type="term" value="C:membrane"/>
    <property type="evidence" value="ECO:0007669"/>
    <property type="project" value="UniProtKB-SubCell"/>
</dbReference>
<feature type="domain" description="Citrate transporter-like" evidence="7">
    <location>
        <begin position="17"/>
        <end position="298"/>
    </location>
</feature>
<dbReference type="Pfam" id="PF03600">
    <property type="entry name" value="CitMHS"/>
    <property type="match status" value="1"/>
</dbReference>
<gene>
    <name evidence="8" type="ORF">FC50_GL000631</name>
</gene>
<evidence type="ECO:0000256" key="2">
    <source>
        <dbReference type="ARBA" id="ARBA00022448"/>
    </source>
</evidence>
<feature type="transmembrane region" description="Helical" evidence="6">
    <location>
        <begin position="77"/>
        <end position="103"/>
    </location>
</feature>
<sequence>MTVVKNVVKDRVFQITAILAVLSLFLARPHLADINFSTLWSLLGMMTIIQIFEYLHVLDYLTYRLTSHATNSRQLSWFFVLLSFVGAMFLTNDMAVLTCIPLYLRIARKYDLPEIIPVTAIAIAANFGSALTPFGNPHNIFLMSKFHISLGQFGAWVWPLVIADVIFLALLSSLVPKRPVPTVPIVDIRINPRPTTITCIAALLVFVAVFGVIPQWVAALVVVALAAMMDHRILGQVDYAIIFTFVGFFVIVSDISQVPVVVSTLKHLETSPVSVYLTSIVTSQVISNVPSTVLVARFSNQVAALFYGTNIGGLGTLVASLCNLLAFKQYGLYSRRSKTRFLVFFTFINFVALAVMGVLGWWLLVR</sequence>
<dbReference type="AlphaFoldDB" id="A0A0R1UA26"/>
<comment type="caution">
    <text evidence="8">The sequence shown here is derived from an EMBL/GenBank/DDBJ whole genome shotgun (WGS) entry which is preliminary data.</text>
</comment>